<reference evidence="5 6" key="1">
    <citation type="submission" date="2019-03" db="EMBL/GenBank/DDBJ databases">
        <title>Genomic Encyclopedia of Type Strains, Phase IV (KMG-IV): sequencing the most valuable type-strain genomes for metagenomic binning, comparative biology and taxonomic classification.</title>
        <authorList>
            <person name="Goeker M."/>
        </authorList>
    </citation>
    <scope>NUCLEOTIDE SEQUENCE [LARGE SCALE GENOMIC DNA]</scope>
    <source>
        <strain evidence="5 6">DSM 25964</strain>
    </source>
</reference>
<evidence type="ECO:0000256" key="1">
    <source>
        <dbReference type="ARBA" id="ARBA00005656"/>
    </source>
</evidence>
<dbReference type="NCBIfam" id="NF006045">
    <property type="entry name" value="PRK08190.1"/>
    <property type="match status" value="1"/>
</dbReference>
<dbReference type="SUPFAM" id="SSF53659">
    <property type="entry name" value="Isocitrate/Isopropylmalate dehydrogenase-like"/>
    <property type="match status" value="1"/>
</dbReference>
<evidence type="ECO:0000256" key="3">
    <source>
        <dbReference type="ARBA" id="ARBA00023315"/>
    </source>
</evidence>
<organism evidence="5 6">
    <name type="scientific">Aminivibrio pyruvatiphilus</name>
    <dbReference type="NCBI Taxonomy" id="1005740"/>
    <lineage>
        <taxon>Bacteria</taxon>
        <taxon>Thermotogati</taxon>
        <taxon>Synergistota</taxon>
        <taxon>Synergistia</taxon>
        <taxon>Synergistales</taxon>
        <taxon>Aminobacteriaceae</taxon>
        <taxon>Aminivibrio</taxon>
    </lineage>
</organism>
<proteinExistence type="inferred from homology"/>
<dbReference type="EMBL" id="SORI01000006">
    <property type="protein sequence ID" value="TDY61191.1"/>
    <property type="molecule type" value="Genomic_DNA"/>
</dbReference>
<dbReference type="InterPro" id="IPR050500">
    <property type="entry name" value="Phos_Acetyltrans/Butyryltrans"/>
</dbReference>
<dbReference type="InterPro" id="IPR012147">
    <property type="entry name" value="P_Ac_Bu_trans"/>
</dbReference>
<dbReference type="Gene3D" id="3.40.718.10">
    <property type="entry name" value="Isopropylmalate Dehydrogenase"/>
    <property type="match status" value="1"/>
</dbReference>
<evidence type="ECO:0000313" key="6">
    <source>
        <dbReference type="Proteomes" id="UP000295066"/>
    </source>
</evidence>
<dbReference type="Proteomes" id="UP000295066">
    <property type="component" value="Unassembled WGS sequence"/>
</dbReference>
<comment type="caution">
    <text evidence="5">The sequence shown here is derived from an EMBL/GenBank/DDBJ whole genome shotgun (WGS) entry which is preliminary data.</text>
</comment>
<accession>A0A4V3HGG4</accession>
<dbReference type="PANTHER" id="PTHR43356">
    <property type="entry name" value="PHOSPHATE ACETYLTRANSFERASE"/>
    <property type="match status" value="1"/>
</dbReference>
<evidence type="ECO:0000313" key="5">
    <source>
        <dbReference type="EMBL" id="TDY61191.1"/>
    </source>
</evidence>
<dbReference type="InterPro" id="IPR002505">
    <property type="entry name" value="PTA_PTB"/>
</dbReference>
<protein>
    <submittedName>
        <fullName evidence="5">Phosphate butyryltransferase</fullName>
    </submittedName>
</protein>
<keyword evidence="3" id="KW-0012">Acyltransferase</keyword>
<dbReference type="AlphaFoldDB" id="A0A4V3HGG4"/>
<dbReference type="RefSeq" id="WP_133957243.1">
    <property type="nucleotide sequence ID" value="NZ_SORI01000006.1"/>
</dbReference>
<name>A0A4V3HGG4_9BACT</name>
<keyword evidence="6" id="KW-1185">Reference proteome</keyword>
<keyword evidence="2 5" id="KW-0808">Transferase</keyword>
<sequence length="309" mass="32789">MEQIRSLSQLLEYAKKIGAEKGPKKISVAMAEEAGLLSAIEEARQAGFAQAILVGNADKIKAAADQAGVNLANYEVIDERDEPAMGITAVSQVSSKKADIYMKGQIHTNNFLRAMLNKEVGLRKGKNTISHCYFHSVEGYDRIFFVSDAAFNMYPDLAAKADITQNTVNLARAFGVAEPKVAVLAAVEVVNPDMPATLDAAALTQMNRRGQIKNCVVDGPFALDNAVSEESAKTKGIVSPVAGKADVFIVPNIDAGNMLAKAIVYFSKNETAGLILGASAPIVLTSRADSARAKLLSIAAAVALSDFQK</sequence>
<comment type="similarity">
    <text evidence="1">Belongs to the phosphate acetyltransferase and butyryltransferase family.</text>
</comment>
<dbReference type="PIRSF" id="PIRSF000428">
    <property type="entry name" value="P_Ac_trans"/>
    <property type="match status" value="1"/>
</dbReference>
<feature type="domain" description="Phosphate acetyl/butaryl transferase" evidence="4">
    <location>
        <begin position="88"/>
        <end position="301"/>
    </location>
</feature>
<evidence type="ECO:0000259" key="4">
    <source>
        <dbReference type="Pfam" id="PF01515"/>
    </source>
</evidence>
<dbReference type="OrthoDB" id="9774179at2"/>
<dbReference type="GO" id="GO:0016746">
    <property type="term" value="F:acyltransferase activity"/>
    <property type="evidence" value="ECO:0007669"/>
    <property type="project" value="UniProtKB-KW"/>
</dbReference>
<dbReference type="Pfam" id="PF01515">
    <property type="entry name" value="PTA_PTB"/>
    <property type="match status" value="1"/>
</dbReference>
<dbReference type="PANTHER" id="PTHR43356:SF2">
    <property type="entry name" value="PHOSPHATE ACETYLTRANSFERASE"/>
    <property type="match status" value="1"/>
</dbReference>
<gene>
    <name evidence="5" type="ORF">C8D99_10646</name>
</gene>
<evidence type="ECO:0000256" key="2">
    <source>
        <dbReference type="ARBA" id="ARBA00022679"/>
    </source>
</evidence>